<evidence type="ECO:0000313" key="4">
    <source>
        <dbReference type="Proteomes" id="UP000799767"/>
    </source>
</evidence>
<accession>A0A6A6PGF1</accession>
<reference evidence="3" key="1">
    <citation type="journal article" date="2020" name="Stud. Mycol.">
        <title>101 Dothideomycetes genomes: a test case for predicting lifestyles and emergence of pathogens.</title>
        <authorList>
            <person name="Haridas S."/>
            <person name="Albert R."/>
            <person name="Binder M."/>
            <person name="Bloem J."/>
            <person name="Labutti K."/>
            <person name="Salamov A."/>
            <person name="Andreopoulos B."/>
            <person name="Baker S."/>
            <person name="Barry K."/>
            <person name="Bills G."/>
            <person name="Bluhm B."/>
            <person name="Cannon C."/>
            <person name="Castanera R."/>
            <person name="Culley D."/>
            <person name="Daum C."/>
            <person name="Ezra D."/>
            <person name="Gonzalez J."/>
            <person name="Henrissat B."/>
            <person name="Kuo A."/>
            <person name="Liang C."/>
            <person name="Lipzen A."/>
            <person name="Lutzoni F."/>
            <person name="Magnuson J."/>
            <person name="Mondo S."/>
            <person name="Nolan M."/>
            <person name="Ohm R."/>
            <person name="Pangilinan J."/>
            <person name="Park H.-J."/>
            <person name="Ramirez L."/>
            <person name="Alfaro M."/>
            <person name="Sun H."/>
            <person name="Tritt A."/>
            <person name="Yoshinaga Y."/>
            <person name="Zwiers L.-H."/>
            <person name="Turgeon B."/>
            <person name="Goodwin S."/>
            <person name="Spatafora J."/>
            <person name="Crous P."/>
            <person name="Grigoriev I."/>
        </authorList>
    </citation>
    <scope>NUCLEOTIDE SEQUENCE</scope>
    <source>
        <strain evidence="3">CBS 113389</strain>
    </source>
</reference>
<name>A0A6A6PGF1_9PEZI</name>
<feature type="region of interest" description="Disordered" evidence="1">
    <location>
        <begin position="35"/>
        <end position="63"/>
    </location>
</feature>
<proteinExistence type="predicted"/>
<feature type="chain" id="PRO_5025689546" evidence="2">
    <location>
        <begin position="20"/>
        <end position="338"/>
    </location>
</feature>
<sequence length="338" mass="33970">MKLTTTLSVLVASAATVCAVSLRGADGLGIDRRHGEHHIHHGEGSRPNHPGGHAWPSTRTAPYHPAETTPLSAAAGAVGAIVAPMHVDGSTSFPSSGNNSAASNLTLHGFGGSGNFAGPGSAASGAGSAAAAGNHTKHGEWQWGFYNASANAASAAAITNPNATNVTLTSISHANATTFEGPHGLVTVAYAESRSIATSLQGDHAEYWAHVTSSSGPWAGDNWIHGDHGGWHKGQAYGSAEYGKFSAEAAAGNASVYLSATDPGPPYVTSSLPPQPNPPVALDATPNDDGVEISLASGVGVPSHYTGFGVAFGYGPGPVLTNATFTPNNIDIENSVTG</sequence>
<feature type="signal peptide" evidence="2">
    <location>
        <begin position="1"/>
        <end position="19"/>
    </location>
</feature>
<organism evidence="3 4">
    <name type="scientific">Neohortaea acidophila</name>
    <dbReference type="NCBI Taxonomy" id="245834"/>
    <lineage>
        <taxon>Eukaryota</taxon>
        <taxon>Fungi</taxon>
        <taxon>Dikarya</taxon>
        <taxon>Ascomycota</taxon>
        <taxon>Pezizomycotina</taxon>
        <taxon>Dothideomycetes</taxon>
        <taxon>Dothideomycetidae</taxon>
        <taxon>Mycosphaerellales</taxon>
        <taxon>Teratosphaeriaceae</taxon>
        <taxon>Neohortaea</taxon>
    </lineage>
</organism>
<dbReference type="GeneID" id="54475939"/>
<dbReference type="AlphaFoldDB" id="A0A6A6PGF1"/>
<evidence type="ECO:0000313" key="3">
    <source>
        <dbReference type="EMBL" id="KAF2478811.1"/>
    </source>
</evidence>
<evidence type="ECO:0000256" key="2">
    <source>
        <dbReference type="SAM" id="SignalP"/>
    </source>
</evidence>
<gene>
    <name evidence="3" type="ORF">BDY17DRAFT_305877</name>
</gene>
<keyword evidence="2" id="KW-0732">Signal</keyword>
<dbReference type="RefSeq" id="XP_033585381.1">
    <property type="nucleotide sequence ID" value="XM_033734937.1"/>
</dbReference>
<protein>
    <submittedName>
        <fullName evidence="3">Uncharacterized protein</fullName>
    </submittedName>
</protein>
<keyword evidence="4" id="KW-1185">Reference proteome</keyword>
<evidence type="ECO:0000256" key="1">
    <source>
        <dbReference type="SAM" id="MobiDB-lite"/>
    </source>
</evidence>
<dbReference type="Proteomes" id="UP000799767">
    <property type="component" value="Unassembled WGS sequence"/>
</dbReference>
<dbReference type="EMBL" id="MU001643">
    <property type="protein sequence ID" value="KAF2478811.1"/>
    <property type="molecule type" value="Genomic_DNA"/>
</dbReference>